<evidence type="ECO:0008006" key="4">
    <source>
        <dbReference type="Google" id="ProtNLM"/>
    </source>
</evidence>
<name>A0AA36JIR0_9DINO</name>
<keyword evidence="3" id="KW-1185">Reference proteome</keyword>
<comment type="caution">
    <text evidence="2">The sequence shown here is derived from an EMBL/GenBank/DDBJ whole genome shotgun (WGS) entry which is preliminary data.</text>
</comment>
<gene>
    <name evidence="2" type="ORF">EVOR1521_LOCUS28794</name>
</gene>
<evidence type="ECO:0000256" key="1">
    <source>
        <dbReference type="SAM" id="MobiDB-lite"/>
    </source>
</evidence>
<feature type="region of interest" description="Disordered" evidence="1">
    <location>
        <begin position="259"/>
        <end position="284"/>
    </location>
</feature>
<feature type="region of interest" description="Disordered" evidence="1">
    <location>
        <begin position="1"/>
        <end position="29"/>
    </location>
</feature>
<dbReference type="EMBL" id="CAUJNA010003652">
    <property type="protein sequence ID" value="CAJ1406975.1"/>
    <property type="molecule type" value="Genomic_DNA"/>
</dbReference>
<evidence type="ECO:0000313" key="2">
    <source>
        <dbReference type="EMBL" id="CAJ1406975.1"/>
    </source>
</evidence>
<protein>
    <recommendedName>
        <fullName evidence="4">C3H1-type domain-containing protein</fullName>
    </recommendedName>
</protein>
<dbReference type="AlphaFoldDB" id="A0AA36JIR0"/>
<accession>A0AA36JIR0</accession>
<evidence type="ECO:0000313" key="3">
    <source>
        <dbReference type="Proteomes" id="UP001178507"/>
    </source>
</evidence>
<organism evidence="2 3">
    <name type="scientific">Effrenium voratum</name>
    <dbReference type="NCBI Taxonomy" id="2562239"/>
    <lineage>
        <taxon>Eukaryota</taxon>
        <taxon>Sar</taxon>
        <taxon>Alveolata</taxon>
        <taxon>Dinophyceae</taxon>
        <taxon>Suessiales</taxon>
        <taxon>Symbiodiniaceae</taxon>
        <taxon>Effrenium</taxon>
    </lineage>
</organism>
<dbReference type="Proteomes" id="UP001178507">
    <property type="component" value="Unassembled WGS sequence"/>
</dbReference>
<reference evidence="2" key="1">
    <citation type="submission" date="2023-08" db="EMBL/GenBank/DDBJ databases">
        <authorList>
            <person name="Chen Y."/>
            <person name="Shah S."/>
            <person name="Dougan E. K."/>
            <person name="Thang M."/>
            <person name="Chan C."/>
        </authorList>
    </citation>
    <scope>NUCLEOTIDE SEQUENCE</scope>
</reference>
<sequence length="284" mass="30861">MASFPLETEGAFSLFAPPSEKQGGPALGRRDWPNMEIVLPDVEPDFAAYPPEAVEDAARPVICLEEALESVPSRSTAAPVGVIGDRRQGRHAMATLKSEQSGSRAPKLEIRIPGDLLSYPPNYVQVRDTFIHVASPEEDALDDRAVASCPAQHIGRMRFEEPAENSNAHGKVVIRLDSALRQSGPKMHELWLSDSDWHEASTEAAAEEDGRISPSLPSVGSKGHATGECQPCAFVHTKGCSHGAACPFCHLCDRGEKKRRQKAKRDAFRVMTASMPDMPDQTSL</sequence>
<proteinExistence type="predicted"/>